<proteinExistence type="predicted"/>
<accession>A0A4S8RZX1</accession>
<dbReference type="EMBL" id="QZAF01000917">
    <property type="protein sequence ID" value="THV64180.1"/>
    <property type="molecule type" value="Genomic_DNA"/>
</dbReference>
<evidence type="ECO:0000313" key="2">
    <source>
        <dbReference type="EMBL" id="THV64180.1"/>
    </source>
</evidence>
<dbReference type="Gene3D" id="3.90.1150.10">
    <property type="entry name" value="Aspartate Aminotransferase, domain 1"/>
    <property type="match status" value="1"/>
</dbReference>
<sequence>MSSSSGHGDDYCETACTTPARSHSERIGSEEIEAMRAYEYPQLADKTYLDHGGSTLYAKSMVEAFSKDLMTNLYGNPHSDSTPSAIAGHRIHAVRKKALCFFNADPGEWDLVFVANATAAIKLTVECVKDHAASTHKQLWYGYHRDAHTSLVGIRELTPTNRCFGSDGEVEKWIAGGDTDGSFPCQLGLFAYPGQSNMTGRRLPLSWPGAIREKILGANTYTLLDAAALASTAPLDLSNTRESPDFVALSFYKIFGFPDIGALLVQKSSAHILANRKYFGGGTVDMVVTLNDAWYARKTASVHDALEDGTLPFHSILALDHAMDIHERLYGPNPMECISRHTTQLSKTLHDNLRDLRHHNGRSVIRIYKETSTVYGDSKTQGATIAFNVLKSSSELVGYQEVEKAANAVGIYVRSGSLCNPGGMAAYLSWTPTEMREAFSSGHRCSKPTEIYHGKATGVVRVSLGGMSTASDIRALISFLGKTYMDATPPSAVKNTFKQPLSAQRASFIKMEISRDLNVTTGTVSTASINQKLPSCPSPVTHNRLRKYFNFSIASPGSFASSVTIADSSHSQSSKLVDWKTGPDFGGRTGLLSHSTKPVASGRRDKIGAKKQILAVIRRW</sequence>
<feature type="domain" description="Aminotransferase class V" evidence="1">
    <location>
        <begin position="47"/>
        <end position="476"/>
    </location>
</feature>
<dbReference type="SUPFAM" id="SSF53383">
    <property type="entry name" value="PLP-dependent transferases"/>
    <property type="match status" value="1"/>
</dbReference>
<dbReference type="PANTHER" id="PTHR14237">
    <property type="entry name" value="MOLYBDOPTERIN COFACTOR SULFURASE MOSC"/>
    <property type="match status" value="1"/>
</dbReference>
<dbReference type="InterPro" id="IPR015424">
    <property type="entry name" value="PyrdxlP-dep_Trfase"/>
</dbReference>
<name>A0A4S8RZX1_AURPU</name>
<dbReference type="GO" id="GO:0008265">
    <property type="term" value="F:molybdenum cofactor sulfurtransferase activity"/>
    <property type="evidence" value="ECO:0007669"/>
    <property type="project" value="TreeGrafter"/>
</dbReference>
<comment type="caution">
    <text evidence="2">The sequence shown here is derived from an EMBL/GenBank/DDBJ whole genome shotgun (WGS) entry which is preliminary data.</text>
</comment>
<dbReference type="Gene3D" id="3.40.640.10">
    <property type="entry name" value="Type I PLP-dependent aspartate aminotransferase-like (Major domain)"/>
    <property type="match status" value="1"/>
</dbReference>
<gene>
    <name evidence="2" type="ORF">D6D28_10103</name>
</gene>
<dbReference type="AlphaFoldDB" id="A0A4S8RZX1"/>
<dbReference type="Pfam" id="PF00266">
    <property type="entry name" value="Aminotran_5"/>
    <property type="match status" value="1"/>
</dbReference>
<evidence type="ECO:0000259" key="1">
    <source>
        <dbReference type="Pfam" id="PF00266"/>
    </source>
</evidence>
<protein>
    <submittedName>
        <fullName evidence="2">PLP-dependent transferase</fullName>
    </submittedName>
</protein>
<dbReference type="InterPro" id="IPR015422">
    <property type="entry name" value="PyrdxlP-dep_Trfase_small"/>
</dbReference>
<evidence type="ECO:0000313" key="3">
    <source>
        <dbReference type="Proteomes" id="UP000304951"/>
    </source>
</evidence>
<keyword evidence="2" id="KW-0808">Transferase</keyword>
<dbReference type="GO" id="GO:0043545">
    <property type="term" value="P:molybdopterin cofactor metabolic process"/>
    <property type="evidence" value="ECO:0007669"/>
    <property type="project" value="TreeGrafter"/>
</dbReference>
<reference evidence="2 3" key="1">
    <citation type="submission" date="2018-10" db="EMBL/GenBank/DDBJ databases">
        <title>Fifty Aureobasidium pullulans genomes reveal a recombining polyextremotolerant generalist.</title>
        <authorList>
            <person name="Gostincar C."/>
            <person name="Turk M."/>
            <person name="Zajc J."/>
            <person name="Gunde-Cimerman N."/>
        </authorList>
    </citation>
    <scope>NUCLEOTIDE SEQUENCE [LARGE SCALE GENOMIC DNA]</scope>
    <source>
        <strain evidence="2 3">EXF-11900</strain>
    </source>
</reference>
<dbReference type="PANTHER" id="PTHR14237:SF80">
    <property type="entry name" value="MOLYBDENUM COFACTOR SULFURASE"/>
    <property type="match status" value="1"/>
</dbReference>
<dbReference type="InterPro" id="IPR015421">
    <property type="entry name" value="PyrdxlP-dep_Trfase_major"/>
</dbReference>
<dbReference type="InterPro" id="IPR000192">
    <property type="entry name" value="Aminotrans_V_dom"/>
</dbReference>
<dbReference type="Proteomes" id="UP000304951">
    <property type="component" value="Unassembled WGS sequence"/>
</dbReference>
<organism evidence="2 3">
    <name type="scientific">Aureobasidium pullulans</name>
    <name type="common">Black yeast</name>
    <name type="synonym">Pullularia pullulans</name>
    <dbReference type="NCBI Taxonomy" id="5580"/>
    <lineage>
        <taxon>Eukaryota</taxon>
        <taxon>Fungi</taxon>
        <taxon>Dikarya</taxon>
        <taxon>Ascomycota</taxon>
        <taxon>Pezizomycotina</taxon>
        <taxon>Dothideomycetes</taxon>
        <taxon>Dothideomycetidae</taxon>
        <taxon>Dothideales</taxon>
        <taxon>Saccotheciaceae</taxon>
        <taxon>Aureobasidium</taxon>
    </lineage>
</organism>